<keyword evidence="1" id="KW-0418">Kinase</keyword>
<dbReference type="SUPFAM" id="SSF52540">
    <property type="entry name" value="P-loop containing nucleoside triphosphate hydrolases"/>
    <property type="match status" value="1"/>
</dbReference>
<evidence type="ECO:0000313" key="3">
    <source>
        <dbReference type="Proteomes" id="UP000092461"/>
    </source>
</evidence>
<keyword evidence="3" id="KW-1185">Reference proteome</keyword>
<dbReference type="EMBL" id="AJWK01015919">
    <property type="status" value="NOT_ANNOTATED_CDS"/>
    <property type="molecule type" value="Genomic_DNA"/>
</dbReference>
<protein>
    <submittedName>
        <fullName evidence="1">Putative nicotinamide riboside kinase 2 microplitis demolitor</fullName>
    </submittedName>
</protein>
<accession>A0A1B0CK93</accession>
<reference evidence="1" key="2">
    <citation type="journal article" date="2020" name="BMC">
        <title>Leishmania infection induces a limited differential gene expression in the sand fly midgut.</title>
        <authorList>
            <person name="Coutinho-Abreu I.V."/>
            <person name="Serafim T.D."/>
            <person name="Meneses C."/>
            <person name="Kamhawi S."/>
            <person name="Oliveira F."/>
            <person name="Valenzuela J.G."/>
        </authorList>
    </citation>
    <scope>NUCLEOTIDE SEQUENCE</scope>
    <source>
        <strain evidence="1">Jacobina</strain>
        <tissue evidence="1">Midgut</tissue>
    </source>
</reference>
<dbReference type="RefSeq" id="XP_055687980.1">
    <property type="nucleotide sequence ID" value="XM_055832005.1"/>
</dbReference>
<name>A0A1B0CK93_LUTLO</name>
<evidence type="ECO:0000313" key="1">
    <source>
        <dbReference type="EMBL" id="MBC1174812.1"/>
    </source>
</evidence>
<dbReference type="GeneID" id="129792689"/>
<dbReference type="AlphaFoldDB" id="A0A1B0CK93"/>
<reference evidence="3" key="1">
    <citation type="submission" date="2012-05" db="EMBL/GenBank/DDBJ databases">
        <title>Whole Genome Assembly of Lutzomyia longipalpis.</title>
        <authorList>
            <person name="Richards S."/>
            <person name="Qu C."/>
            <person name="Dillon R."/>
            <person name="Worley K."/>
            <person name="Scherer S."/>
            <person name="Batterton M."/>
            <person name="Taylor A."/>
            <person name="Hawes A."/>
            <person name="Hernandez B."/>
            <person name="Kovar C."/>
            <person name="Mandapat C."/>
            <person name="Pham C."/>
            <person name="Qu C."/>
            <person name="Jing C."/>
            <person name="Bess C."/>
            <person name="Bandaranaike D."/>
            <person name="Ngo D."/>
            <person name="Ongeri F."/>
            <person name="Arias F."/>
            <person name="Lara F."/>
            <person name="Weissenberger G."/>
            <person name="Kamau G."/>
            <person name="Han H."/>
            <person name="Shen H."/>
            <person name="Dinh H."/>
            <person name="Khalil I."/>
            <person name="Jones J."/>
            <person name="Shafer J."/>
            <person name="Jayaseelan J."/>
            <person name="Quiroz J."/>
            <person name="Blankenburg K."/>
            <person name="Nguyen L."/>
            <person name="Jackson L."/>
            <person name="Francisco L."/>
            <person name="Tang L.-Y."/>
            <person name="Pu L.-L."/>
            <person name="Perales L."/>
            <person name="Lorensuhewa L."/>
            <person name="Munidasa M."/>
            <person name="Coyle M."/>
            <person name="Taylor M."/>
            <person name="Puazo M."/>
            <person name="Firestine M."/>
            <person name="Scheel M."/>
            <person name="Javaid M."/>
            <person name="Wang M."/>
            <person name="Li M."/>
            <person name="Tabassum N."/>
            <person name="Saada N."/>
            <person name="Osuji N."/>
            <person name="Aqrawi P."/>
            <person name="Fu Q."/>
            <person name="Thornton R."/>
            <person name="Raj R."/>
            <person name="Goodspeed R."/>
            <person name="Mata R."/>
            <person name="Najjar R."/>
            <person name="Gubbala S."/>
            <person name="Lee S."/>
            <person name="Denson S."/>
            <person name="Patil S."/>
            <person name="Macmil S."/>
            <person name="Qi S."/>
            <person name="Matskevitch T."/>
            <person name="Palculict T."/>
            <person name="Mathew T."/>
            <person name="Vee V."/>
            <person name="Velamala V."/>
            <person name="Korchina V."/>
            <person name="Cai W."/>
            <person name="Liu W."/>
            <person name="Dai W."/>
            <person name="Zou X."/>
            <person name="Zhu Y."/>
            <person name="Zhang Y."/>
            <person name="Wu Y.-Q."/>
            <person name="Xin Y."/>
            <person name="Nazarath L."/>
            <person name="Kovar C."/>
            <person name="Han Y."/>
            <person name="Muzny D."/>
            <person name="Gibbs R."/>
        </authorList>
    </citation>
    <scope>NUCLEOTIDE SEQUENCE [LARGE SCALE GENOMIC DNA]</scope>
    <source>
        <strain evidence="3">Jacobina</strain>
    </source>
</reference>
<dbReference type="VEuPathDB" id="VectorBase:LLONM1_006588"/>
<dbReference type="Gene3D" id="3.40.50.300">
    <property type="entry name" value="P-loop containing nucleotide triphosphate hydrolases"/>
    <property type="match status" value="1"/>
</dbReference>
<dbReference type="EnsemblMetazoa" id="LLOJ005030-RA">
    <property type="protein sequence ID" value="LLOJ005030-PA"/>
    <property type="gene ID" value="LLOJ005030"/>
</dbReference>
<dbReference type="OrthoDB" id="10041966at2759"/>
<dbReference type="Pfam" id="PF13238">
    <property type="entry name" value="AAA_18"/>
    <property type="match status" value="1"/>
</dbReference>
<dbReference type="PANTHER" id="PTHR10285">
    <property type="entry name" value="URIDINE KINASE"/>
    <property type="match status" value="1"/>
</dbReference>
<sequence length="192" mass="22261">MRQDWLVIGISGATCSGKTTLATGLRERLSSDLARRKIGCVEVINQDDYFLPEEHPQHQHIDHFGHVNWDILTALDMDRMCSDVDAMLSQTSQSAVNILIIEGFLVFNHPLLVEICNPKFHLHVPYEIAFARRRTRTYSPPDFTGYFETCVWPMYEKHFQEIKDRTDIRLLNGALATEKCLDYVCEILRQYL</sequence>
<dbReference type="Proteomes" id="UP000092461">
    <property type="component" value="Unassembled WGS sequence"/>
</dbReference>
<reference evidence="2" key="3">
    <citation type="submission" date="2020-05" db="UniProtKB">
        <authorList>
            <consortium name="EnsemblMetazoa"/>
        </authorList>
    </citation>
    <scope>IDENTIFICATION</scope>
    <source>
        <strain evidence="2">Jacobina</strain>
    </source>
</reference>
<dbReference type="InterPro" id="IPR027417">
    <property type="entry name" value="P-loop_NTPase"/>
</dbReference>
<dbReference type="VEuPathDB" id="VectorBase:LLOJ005030"/>
<dbReference type="KEGG" id="lll:129792689"/>
<dbReference type="EMBL" id="GITU01006109">
    <property type="protein sequence ID" value="MBC1174812.1"/>
    <property type="molecule type" value="Transcribed_RNA"/>
</dbReference>
<dbReference type="GO" id="GO:0016301">
    <property type="term" value="F:kinase activity"/>
    <property type="evidence" value="ECO:0007669"/>
    <property type="project" value="UniProtKB-KW"/>
</dbReference>
<evidence type="ECO:0000313" key="2">
    <source>
        <dbReference type="EnsemblMetazoa" id="LLOJ005030-PA"/>
    </source>
</evidence>
<organism evidence="2 3">
    <name type="scientific">Lutzomyia longipalpis</name>
    <name type="common">Sand fly</name>
    <dbReference type="NCBI Taxonomy" id="7200"/>
    <lineage>
        <taxon>Eukaryota</taxon>
        <taxon>Metazoa</taxon>
        <taxon>Ecdysozoa</taxon>
        <taxon>Arthropoda</taxon>
        <taxon>Hexapoda</taxon>
        <taxon>Insecta</taxon>
        <taxon>Pterygota</taxon>
        <taxon>Neoptera</taxon>
        <taxon>Endopterygota</taxon>
        <taxon>Diptera</taxon>
        <taxon>Nematocera</taxon>
        <taxon>Psychodoidea</taxon>
        <taxon>Psychodidae</taxon>
        <taxon>Lutzomyia</taxon>
        <taxon>Lutzomyia</taxon>
    </lineage>
</organism>
<proteinExistence type="predicted"/>
<keyword evidence="1" id="KW-0808">Transferase</keyword>